<dbReference type="OrthoDB" id="782264at2759"/>
<evidence type="ECO:0000256" key="6">
    <source>
        <dbReference type="ARBA" id="ARBA00023176"/>
    </source>
</evidence>
<dbReference type="GO" id="GO:0030132">
    <property type="term" value="C:clathrin coat of coated pit"/>
    <property type="evidence" value="ECO:0007669"/>
    <property type="project" value="InterPro"/>
</dbReference>
<dbReference type="PANTHER" id="PTHR10639:SF24">
    <property type="entry name" value="CLATHRIN LIGHT CHAIN 3"/>
    <property type="match status" value="1"/>
</dbReference>
<dbReference type="InterPro" id="IPR000996">
    <property type="entry name" value="Clathrin_L-chain"/>
</dbReference>
<dbReference type="PANTHER" id="PTHR10639">
    <property type="entry name" value="CLATHRIN LIGHT CHAIN"/>
    <property type="match status" value="1"/>
</dbReference>
<accession>A0A5C7H022</accession>
<proteinExistence type="inferred from homology"/>
<keyword evidence="9" id="KW-1185">Reference proteome</keyword>
<evidence type="ECO:0000256" key="4">
    <source>
        <dbReference type="ARBA" id="ARBA00005263"/>
    </source>
</evidence>
<evidence type="ECO:0000256" key="7">
    <source>
        <dbReference type="ARBA" id="ARBA00023329"/>
    </source>
</evidence>
<protein>
    <submittedName>
        <fullName evidence="8">Uncharacterized protein</fullName>
    </submittedName>
</protein>
<reference evidence="9" key="1">
    <citation type="journal article" date="2019" name="Gigascience">
        <title>De novo genome assembly of the endangered Acer yangbiense, a plant species with extremely small populations endemic to Yunnan Province, China.</title>
        <authorList>
            <person name="Yang J."/>
            <person name="Wariss H.M."/>
            <person name="Tao L."/>
            <person name="Zhang R."/>
            <person name="Yun Q."/>
            <person name="Hollingsworth P."/>
            <person name="Dao Z."/>
            <person name="Luo G."/>
            <person name="Guo H."/>
            <person name="Ma Y."/>
            <person name="Sun W."/>
        </authorList>
    </citation>
    <scope>NUCLEOTIDE SEQUENCE [LARGE SCALE GENOMIC DNA]</scope>
    <source>
        <strain evidence="9">cv. Malutang</strain>
    </source>
</reference>
<keyword evidence="7" id="KW-0968">Cytoplasmic vesicle</keyword>
<dbReference type="AlphaFoldDB" id="A0A5C7H022"/>
<dbReference type="GO" id="GO:0005198">
    <property type="term" value="F:structural molecule activity"/>
    <property type="evidence" value="ECO:0007669"/>
    <property type="project" value="InterPro"/>
</dbReference>
<dbReference type="GO" id="GO:0006886">
    <property type="term" value="P:intracellular protein transport"/>
    <property type="evidence" value="ECO:0007669"/>
    <property type="project" value="InterPro"/>
</dbReference>
<evidence type="ECO:0000313" key="8">
    <source>
        <dbReference type="EMBL" id="TXG50147.1"/>
    </source>
</evidence>
<dbReference type="GO" id="GO:0032050">
    <property type="term" value="F:clathrin heavy chain binding"/>
    <property type="evidence" value="ECO:0007669"/>
    <property type="project" value="TreeGrafter"/>
</dbReference>
<keyword evidence="5" id="KW-0472">Membrane</keyword>
<dbReference type="EMBL" id="VAHF01000012">
    <property type="protein sequence ID" value="TXG50147.1"/>
    <property type="molecule type" value="Genomic_DNA"/>
</dbReference>
<sequence>MFFSSSIHNQTVKATTYQSNDWADIFFGPQKIQRHIITHTRVAVSQAKKFHLSINAAVHPASNISTLTNSVDSSFNDDAADHVFLFHPSIYSAGSITDWTRKRVVTCHNNRDTNRERELKAIAELLPNEVPTIEKRKVNKDQEKKPSIVVIKGRKPGTSTDLSRMRQLLLKLKHNAPNHLNPAPAAPACPVKGR</sequence>
<organism evidence="8 9">
    <name type="scientific">Acer yangbiense</name>
    <dbReference type="NCBI Taxonomy" id="1000413"/>
    <lineage>
        <taxon>Eukaryota</taxon>
        <taxon>Viridiplantae</taxon>
        <taxon>Streptophyta</taxon>
        <taxon>Embryophyta</taxon>
        <taxon>Tracheophyta</taxon>
        <taxon>Spermatophyta</taxon>
        <taxon>Magnoliopsida</taxon>
        <taxon>eudicotyledons</taxon>
        <taxon>Gunneridae</taxon>
        <taxon>Pentapetalae</taxon>
        <taxon>rosids</taxon>
        <taxon>malvids</taxon>
        <taxon>Sapindales</taxon>
        <taxon>Sapindaceae</taxon>
        <taxon>Hippocastanoideae</taxon>
        <taxon>Acereae</taxon>
        <taxon>Acer</taxon>
    </lineage>
</organism>
<name>A0A5C7H022_9ROSI</name>
<dbReference type="GO" id="GO:0072583">
    <property type="term" value="P:clathrin-dependent endocytosis"/>
    <property type="evidence" value="ECO:0007669"/>
    <property type="project" value="TreeGrafter"/>
</dbReference>
<comment type="subcellular location">
    <subcellularLocation>
        <location evidence="2">Cytoplasmic vesicle membrane</location>
        <topology evidence="2">Peripheral membrane protein</topology>
        <orientation evidence="2">Cytoplasmic side</orientation>
    </subcellularLocation>
    <subcellularLocation>
        <location evidence="3">Membrane</location>
        <location evidence="3">Coated pit</location>
        <topology evidence="3">Peripheral membrane protein</topology>
        <orientation evidence="3">Cytoplasmic side</orientation>
    </subcellularLocation>
</comment>
<gene>
    <name evidence="8" type="ORF">EZV62_026022</name>
</gene>
<evidence type="ECO:0000256" key="3">
    <source>
        <dbReference type="ARBA" id="ARBA00004277"/>
    </source>
</evidence>
<evidence type="ECO:0000256" key="2">
    <source>
        <dbReference type="ARBA" id="ARBA00004180"/>
    </source>
</evidence>
<dbReference type="GO" id="GO:0030130">
    <property type="term" value="C:clathrin coat of trans-Golgi network vesicle"/>
    <property type="evidence" value="ECO:0007669"/>
    <property type="project" value="InterPro"/>
</dbReference>
<comment type="function">
    <text evidence="1">Clathrin is the major protein of the polyhedral coat of coated pits and vesicles.</text>
</comment>
<evidence type="ECO:0000313" key="9">
    <source>
        <dbReference type="Proteomes" id="UP000323000"/>
    </source>
</evidence>
<evidence type="ECO:0000256" key="1">
    <source>
        <dbReference type="ARBA" id="ARBA00003913"/>
    </source>
</evidence>
<dbReference type="Proteomes" id="UP000323000">
    <property type="component" value="Chromosome 12"/>
</dbReference>
<evidence type="ECO:0000256" key="5">
    <source>
        <dbReference type="ARBA" id="ARBA00023136"/>
    </source>
</evidence>
<keyword evidence="6" id="KW-0168">Coated pit</keyword>
<comment type="similarity">
    <text evidence="4">Belongs to the clathrin light chain family.</text>
</comment>
<comment type="caution">
    <text evidence="8">The sequence shown here is derived from an EMBL/GenBank/DDBJ whole genome shotgun (WGS) entry which is preliminary data.</text>
</comment>